<dbReference type="InterPro" id="IPR051414">
    <property type="entry name" value="Adenylate-forming_Reductase"/>
</dbReference>
<gene>
    <name evidence="5" type="ORF">B0T10DRAFT_407287</name>
</gene>
<dbReference type="PANTHER" id="PTHR43439">
    <property type="entry name" value="PHENYLACETATE-COENZYME A LIGASE"/>
    <property type="match status" value="1"/>
</dbReference>
<dbReference type="InterPro" id="IPR000873">
    <property type="entry name" value="AMP-dep_synth/lig_dom"/>
</dbReference>
<keyword evidence="2" id="KW-0597">Phosphoprotein</keyword>
<dbReference type="InterPro" id="IPR036291">
    <property type="entry name" value="NAD(P)-bd_dom_sf"/>
</dbReference>
<dbReference type="SMART" id="SM00823">
    <property type="entry name" value="PKS_PP"/>
    <property type="match status" value="1"/>
</dbReference>
<dbReference type="SUPFAM" id="SSF47336">
    <property type="entry name" value="ACP-like"/>
    <property type="match status" value="1"/>
</dbReference>
<dbReference type="Gene3D" id="3.40.50.12780">
    <property type="entry name" value="N-terminal domain of ligase-like"/>
    <property type="match status" value="1"/>
</dbReference>
<dbReference type="OrthoDB" id="429813at2759"/>
<reference evidence="5 6" key="1">
    <citation type="journal article" date="2021" name="Nat. Commun.">
        <title>Genetic determinants of endophytism in the Arabidopsis root mycobiome.</title>
        <authorList>
            <person name="Mesny F."/>
            <person name="Miyauchi S."/>
            <person name="Thiergart T."/>
            <person name="Pickel B."/>
            <person name="Atanasova L."/>
            <person name="Karlsson M."/>
            <person name="Huettel B."/>
            <person name="Barry K.W."/>
            <person name="Haridas S."/>
            <person name="Chen C."/>
            <person name="Bauer D."/>
            <person name="Andreopoulos W."/>
            <person name="Pangilinan J."/>
            <person name="LaButti K."/>
            <person name="Riley R."/>
            <person name="Lipzen A."/>
            <person name="Clum A."/>
            <person name="Drula E."/>
            <person name="Henrissat B."/>
            <person name="Kohler A."/>
            <person name="Grigoriev I.V."/>
            <person name="Martin F.M."/>
            <person name="Hacquard S."/>
        </authorList>
    </citation>
    <scope>NUCLEOTIDE SEQUENCE [LARGE SCALE GENOMIC DNA]</scope>
    <source>
        <strain evidence="5 6">MPI-CAGE-CH-0241</strain>
    </source>
</reference>
<dbReference type="EMBL" id="JAGPYM010000015">
    <property type="protein sequence ID" value="KAH6886881.1"/>
    <property type="molecule type" value="Genomic_DNA"/>
</dbReference>
<dbReference type="InterPro" id="IPR013120">
    <property type="entry name" value="FAR_NAD-bd"/>
</dbReference>
<dbReference type="SUPFAM" id="SSF51735">
    <property type="entry name" value="NAD(P)-binding Rossmann-fold domains"/>
    <property type="match status" value="1"/>
</dbReference>
<organism evidence="5 6">
    <name type="scientific">Thelonectria olida</name>
    <dbReference type="NCBI Taxonomy" id="1576542"/>
    <lineage>
        <taxon>Eukaryota</taxon>
        <taxon>Fungi</taxon>
        <taxon>Dikarya</taxon>
        <taxon>Ascomycota</taxon>
        <taxon>Pezizomycotina</taxon>
        <taxon>Sordariomycetes</taxon>
        <taxon>Hypocreomycetidae</taxon>
        <taxon>Hypocreales</taxon>
        <taxon>Nectriaceae</taxon>
        <taxon>Thelonectria</taxon>
    </lineage>
</organism>
<dbReference type="AlphaFoldDB" id="A0A9P8W109"/>
<dbReference type="Pfam" id="PF07993">
    <property type="entry name" value="NAD_binding_4"/>
    <property type="match status" value="1"/>
</dbReference>
<dbReference type="InterPro" id="IPR020806">
    <property type="entry name" value="PKS_PP-bd"/>
</dbReference>
<dbReference type="InterPro" id="IPR042099">
    <property type="entry name" value="ANL_N_sf"/>
</dbReference>
<proteinExistence type="predicted"/>
<dbReference type="InterPro" id="IPR036736">
    <property type="entry name" value="ACP-like_sf"/>
</dbReference>
<dbReference type="SUPFAM" id="SSF56801">
    <property type="entry name" value="Acetyl-CoA synthetase-like"/>
    <property type="match status" value="1"/>
</dbReference>
<dbReference type="PANTHER" id="PTHR43439:SF2">
    <property type="entry name" value="ENZYME, PUTATIVE (JCVI)-RELATED"/>
    <property type="match status" value="1"/>
</dbReference>
<accession>A0A9P8W109</accession>
<dbReference type="InterPro" id="IPR009081">
    <property type="entry name" value="PP-bd_ACP"/>
</dbReference>
<evidence type="ECO:0000256" key="1">
    <source>
        <dbReference type="ARBA" id="ARBA00022450"/>
    </source>
</evidence>
<dbReference type="GO" id="GO:0031177">
    <property type="term" value="F:phosphopantetheine binding"/>
    <property type="evidence" value="ECO:0007669"/>
    <property type="project" value="InterPro"/>
</dbReference>
<evidence type="ECO:0000313" key="6">
    <source>
        <dbReference type="Proteomes" id="UP000777438"/>
    </source>
</evidence>
<dbReference type="Pfam" id="PF00501">
    <property type="entry name" value="AMP-binding"/>
    <property type="match status" value="1"/>
</dbReference>
<evidence type="ECO:0000313" key="5">
    <source>
        <dbReference type="EMBL" id="KAH6886881.1"/>
    </source>
</evidence>
<feature type="domain" description="Carrier" evidence="4">
    <location>
        <begin position="561"/>
        <end position="639"/>
    </location>
</feature>
<evidence type="ECO:0000256" key="3">
    <source>
        <dbReference type="ARBA" id="ARBA00022857"/>
    </source>
</evidence>
<evidence type="ECO:0000259" key="4">
    <source>
        <dbReference type="PROSITE" id="PS50075"/>
    </source>
</evidence>
<dbReference type="Gene3D" id="1.10.1200.10">
    <property type="entry name" value="ACP-like"/>
    <property type="match status" value="1"/>
</dbReference>
<keyword evidence="6" id="KW-1185">Reference proteome</keyword>
<sequence>MSEADPNYFTCTLGQAAKRREQETNSVQPFASVLDLIKGQARRAPNDPALGFADFTAQSSDQPYPDHSLVTFQQLSNLSVHACEEISGILHASLNANRASNVRNIGLLCTSNIRFVATWVALVRLGYSVLLLAPQLELQAIQHLCTVLEVGDIFVDERHYARTEGLRDIRILKVPSYDRKPGPTKTTGVEHVPPASDIALYFHTSGTSSGLPKPIPQTQYGLVGALPSFTTRNPPATFSTTPLYHGGLPDCFRSWTSGAMIWFFPEGVAPITGANLISAINFARRETSSRVKYFSSVPYILQVLAEEEGGLTLLKQMDLVGIGGAALPGKVGDELVKSGVKLLSRLGSAECGFLMSSHRDYGRDKDWQFLRPVNDTELLEFEPRGNGLSELVVKPGWPFKVKSNRDDGSYATADLFESHPSTPNLWRYHSRADAQITLLNGKKFDPSPMEESLRASSDLLRDVFIFGGGRDYPGAILFPNSTSSSQQEIIDSVWPQIDEMNRNTQSHARIARSMILVATPKQGQVKLVKSSKGTILRRQAEERHAAMIESAYSRETPREHVPSDQVESAVIDCFFKVLGRRVDSDEDLYHQGVDSIACIQIRKLIESTCLLPDAERLSANVIYDHGTVNSLVRCLHRIRQTGNLNGVDGDNHTRETMLELAAKYSDFRCLKATRRKKQGNVVVLTGATGFLGSHILDQLRRDAQIEKIYCLVRAETSSAAHERISEALSTRKMSGLGKYSKFSSTDKVICLSCGLSDDNLGLAGDDRRRLLEDATTFIHSAWTVNFNIRLDSFSDQIIGTRNLIKTAAESGAQFVFISSTASVSSSTCGKIPEQLSTDPSDASPLGYSQSKWVAERVCAAASDALAGAASIDAQMDSPVSVIRVGQLCGNAAGIWNRSEAYPLLLSTASLTGCLPELPHEVLNWMPVELAAKAVLEIASSDKADRTGRTGRTGETRQTDIPVYHVTNPHQSPRWKDLLQWILEHENQPAFETVSSSEWTTRLEAALREKDPNHPSHALLEMWKSNLSPEGAQGPVQFDVKAAQQLSLTMQEVRQLDRDRVVNMWKWVCENIRSKGSSA</sequence>
<name>A0A9P8W109_9HYPO</name>
<protein>
    <recommendedName>
        <fullName evidence="4">Carrier domain-containing protein</fullName>
    </recommendedName>
</protein>
<dbReference type="Gene3D" id="3.40.50.720">
    <property type="entry name" value="NAD(P)-binding Rossmann-like Domain"/>
    <property type="match status" value="1"/>
</dbReference>
<comment type="caution">
    <text evidence="5">The sequence shown here is derived from an EMBL/GenBank/DDBJ whole genome shotgun (WGS) entry which is preliminary data.</text>
</comment>
<dbReference type="Pfam" id="PF00550">
    <property type="entry name" value="PP-binding"/>
    <property type="match status" value="1"/>
</dbReference>
<keyword evidence="1" id="KW-0596">Phosphopantetheine</keyword>
<dbReference type="PROSITE" id="PS50075">
    <property type="entry name" value="CARRIER"/>
    <property type="match status" value="1"/>
</dbReference>
<keyword evidence="3" id="KW-0521">NADP</keyword>
<dbReference type="Proteomes" id="UP000777438">
    <property type="component" value="Unassembled WGS sequence"/>
</dbReference>
<evidence type="ECO:0000256" key="2">
    <source>
        <dbReference type="ARBA" id="ARBA00022553"/>
    </source>
</evidence>
<dbReference type="Pfam" id="PF23562">
    <property type="entry name" value="AMP-binding_C_3"/>
    <property type="match status" value="1"/>
</dbReference>